<reference evidence="1" key="2">
    <citation type="journal article" date="2013" name="Mar. Genomics">
        <title>Expression of sulfatases in Rhodopirellula baltica and the diversity of sulfatases in the genus Rhodopirellula.</title>
        <authorList>
            <person name="Wegner C.E."/>
            <person name="Richter-Heitmann T."/>
            <person name="Klindworth A."/>
            <person name="Klockow C."/>
            <person name="Richter M."/>
            <person name="Achstetter T."/>
            <person name="Glockner F.O."/>
            <person name="Harder J."/>
        </authorList>
    </citation>
    <scope>NUCLEOTIDE SEQUENCE [LARGE SCALE GENOMIC DNA]</scope>
    <source>
        <strain evidence="1">6C</strain>
    </source>
</reference>
<dbReference type="PATRIC" id="fig|1263867.3.peg.5751"/>
<sequence>MDTECLKAMFETQLSRQNTNKTAGGSLWITCRLDVSNLSEV</sequence>
<dbReference type="EMBL" id="ANMO01000237">
    <property type="protein sequence ID" value="EMB13916.1"/>
    <property type="molecule type" value="Genomic_DNA"/>
</dbReference>
<keyword evidence="2" id="KW-1185">Reference proteome</keyword>
<name>M2A3T7_9BACT</name>
<comment type="caution">
    <text evidence="1">The sequence shown here is derived from an EMBL/GenBank/DDBJ whole genome shotgun (WGS) entry which is preliminary data.</text>
</comment>
<evidence type="ECO:0000313" key="1">
    <source>
        <dbReference type="EMBL" id="EMB13916.1"/>
    </source>
</evidence>
<protein>
    <submittedName>
        <fullName evidence="1">Uncharacterized protein</fullName>
    </submittedName>
</protein>
<dbReference type="AlphaFoldDB" id="M2A3T7"/>
<dbReference type="Proteomes" id="UP000011529">
    <property type="component" value="Unassembled WGS sequence"/>
</dbReference>
<gene>
    <name evidence="1" type="ORF">RE6C_05369</name>
</gene>
<reference evidence="1" key="1">
    <citation type="submission" date="2012-11" db="EMBL/GenBank/DDBJ databases">
        <title>Permanent draft genomes of Rhodopirellula europaea strain SH398 and 6C.</title>
        <authorList>
            <person name="Richter M."/>
            <person name="Richter-Heitmann T."/>
            <person name="Frank C."/>
            <person name="Harder J."/>
            <person name="Glockner F.O."/>
        </authorList>
    </citation>
    <scope>NUCLEOTIDE SEQUENCE</scope>
    <source>
        <strain evidence="1">6C</strain>
    </source>
</reference>
<evidence type="ECO:0000313" key="2">
    <source>
        <dbReference type="Proteomes" id="UP000011529"/>
    </source>
</evidence>
<proteinExistence type="predicted"/>
<accession>M2A3T7</accession>
<organism evidence="1 2">
    <name type="scientific">Rhodopirellula europaea 6C</name>
    <dbReference type="NCBI Taxonomy" id="1263867"/>
    <lineage>
        <taxon>Bacteria</taxon>
        <taxon>Pseudomonadati</taxon>
        <taxon>Planctomycetota</taxon>
        <taxon>Planctomycetia</taxon>
        <taxon>Pirellulales</taxon>
        <taxon>Pirellulaceae</taxon>
        <taxon>Rhodopirellula</taxon>
    </lineage>
</organism>